<dbReference type="Proteomes" id="UP000053257">
    <property type="component" value="Unassembled WGS sequence"/>
</dbReference>
<keyword evidence="1" id="KW-1133">Transmembrane helix</keyword>
<dbReference type="AlphaFoldDB" id="A0A0C3NQB9"/>
<dbReference type="EMBL" id="KN840499">
    <property type="protein sequence ID" value="KIP07334.1"/>
    <property type="molecule type" value="Genomic_DNA"/>
</dbReference>
<reference evidence="2 3" key="1">
    <citation type="journal article" date="2014" name="PLoS Genet.">
        <title>Analysis of the Phlebiopsis gigantea genome, transcriptome and secretome provides insight into its pioneer colonization strategies of wood.</title>
        <authorList>
            <person name="Hori C."/>
            <person name="Ishida T."/>
            <person name="Igarashi K."/>
            <person name="Samejima M."/>
            <person name="Suzuki H."/>
            <person name="Master E."/>
            <person name="Ferreira P."/>
            <person name="Ruiz-Duenas F.J."/>
            <person name="Held B."/>
            <person name="Canessa P."/>
            <person name="Larrondo L.F."/>
            <person name="Schmoll M."/>
            <person name="Druzhinina I.S."/>
            <person name="Kubicek C.P."/>
            <person name="Gaskell J.A."/>
            <person name="Kersten P."/>
            <person name="St John F."/>
            <person name="Glasner J."/>
            <person name="Sabat G."/>
            <person name="Splinter BonDurant S."/>
            <person name="Syed K."/>
            <person name="Yadav J."/>
            <person name="Mgbeahuruike A.C."/>
            <person name="Kovalchuk A."/>
            <person name="Asiegbu F.O."/>
            <person name="Lackner G."/>
            <person name="Hoffmeister D."/>
            <person name="Rencoret J."/>
            <person name="Gutierrez A."/>
            <person name="Sun H."/>
            <person name="Lindquist E."/>
            <person name="Barry K."/>
            <person name="Riley R."/>
            <person name="Grigoriev I.V."/>
            <person name="Henrissat B."/>
            <person name="Kues U."/>
            <person name="Berka R.M."/>
            <person name="Martinez A.T."/>
            <person name="Covert S.F."/>
            <person name="Blanchette R.A."/>
            <person name="Cullen D."/>
        </authorList>
    </citation>
    <scope>NUCLEOTIDE SEQUENCE [LARGE SCALE GENOMIC DNA]</scope>
    <source>
        <strain evidence="2 3">11061_1 CR5-6</strain>
    </source>
</reference>
<dbReference type="STRING" id="745531.A0A0C3NQB9"/>
<keyword evidence="1" id="KW-0812">Transmembrane</keyword>
<keyword evidence="1" id="KW-0472">Membrane</keyword>
<organism evidence="2 3">
    <name type="scientific">Phlebiopsis gigantea (strain 11061_1 CR5-6)</name>
    <name type="common">White-rot fungus</name>
    <name type="synonym">Peniophora gigantea</name>
    <dbReference type="NCBI Taxonomy" id="745531"/>
    <lineage>
        <taxon>Eukaryota</taxon>
        <taxon>Fungi</taxon>
        <taxon>Dikarya</taxon>
        <taxon>Basidiomycota</taxon>
        <taxon>Agaricomycotina</taxon>
        <taxon>Agaricomycetes</taxon>
        <taxon>Polyporales</taxon>
        <taxon>Phanerochaetaceae</taxon>
        <taxon>Phlebiopsis</taxon>
    </lineage>
</organism>
<keyword evidence="3" id="KW-1185">Reference proteome</keyword>
<dbReference type="OrthoDB" id="47375at2759"/>
<evidence type="ECO:0000313" key="2">
    <source>
        <dbReference type="EMBL" id="KIP07334.1"/>
    </source>
</evidence>
<protein>
    <recommendedName>
        <fullName evidence="4">Glycosyltransferase family 25 protein</fullName>
    </recommendedName>
</protein>
<name>A0A0C3NQB9_PHLG1</name>
<accession>A0A0C3NQB9</accession>
<feature type="transmembrane region" description="Helical" evidence="1">
    <location>
        <begin position="7"/>
        <end position="25"/>
    </location>
</feature>
<evidence type="ECO:0008006" key="4">
    <source>
        <dbReference type="Google" id="ProtNLM"/>
    </source>
</evidence>
<evidence type="ECO:0000313" key="3">
    <source>
        <dbReference type="Proteomes" id="UP000053257"/>
    </source>
</evidence>
<evidence type="ECO:0000256" key="1">
    <source>
        <dbReference type="SAM" id="Phobius"/>
    </source>
</evidence>
<dbReference type="HOGENOM" id="CLU_040950_0_0_1"/>
<gene>
    <name evidence="2" type="ORF">PHLGIDRAFT_35490</name>
</gene>
<sequence>MNSHRRTALLALGILSGFWSLWIYFDAGPLAVSEATLDLLGDIFSLVQTYPPHSQDEPPESARYSLMPMPAVQEFAQAPAADNASTEIASQATWPGFAETYVVSLPGRTDRRIGMERIRQVLPWLNWAYVPATPADDPRIGRIYDRVREQRRALARENVTAFAWPADLDTPAHPPHASPRPLGHGGADLWEAALSSPAGADAAYARDGEPRPELEPLACASRDAVDGPPYAPALPPYMILSRAKMACWHSHAQVLRAIAGRYADDNATAAGDDESGRARDREVALILEDDVDVEQDLYERMEDVWLALPDEWDMLFLGHCWSDEAHHTALPSPGGAAAPGRTRVHPSRAPKCTHAYAVTRAGARRLVAHLRVAPFAYGRALDQAYAWLVLAGRVQSYSVVPSVVVQRKVGASDIDGGHAGVGVGVYGVQGSVRGRVNTLPQLGEWT</sequence>
<proteinExistence type="predicted"/>